<dbReference type="RefSeq" id="WP_128753290.1">
    <property type="nucleotide sequence ID" value="NZ_CP035282.1"/>
</dbReference>
<dbReference type="OrthoDB" id="2943482at2"/>
<protein>
    <submittedName>
        <fullName evidence="2">Uncharacterized protein</fullName>
    </submittedName>
</protein>
<evidence type="ECO:0000256" key="1">
    <source>
        <dbReference type="SAM" id="Phobius"/>
    </source>
</evidence>
<feature type="transmembrane region" description="Helical" evidence="1">
    <location>
        <begin position="108"/>
        <end position="132"/>
    </location>
</feature>
<name>A0A410QGE2_9FIRM</name>
<accession>A0A410QGE2</accession>
<feature type="transmembrane region" description="Helical" evidence="1">
    <location>
        <begin position="62"/>
        <end position="88"/>
    </location>
</feature>
<sequence length="202" mass="23371">MTVITLIMGVIGILLFMFIACSFKRLLLDNESGFLHLLMSLMFICWLPIPFAIYIKMKEYDFLMIGTIFGVLSLLLFIFTMLLQAGHLSYSAKVQGTDKILWENRDEWMLNGLLGGLVELTAGFLKGIWAIFLTICFKLNEQTIFFMIGIVYCILTLFYLNMLFNSSINKKPKFLKYLKLNTVVMNLENVVWFAVLLIWLVK</sequence>
<evidence type="ECO:0000313" key="3">
    <source>
        <dbReference type="Proteomes" id="UP000287969"/>
    </source>
</evidence>
<feature type="transmembrane region" description="Helical" evidence="1">
    <location>
        <begin position="183"/>
        <end position="201"/>
    </location>
</feature>
<proteinExistence type="predicted"/>
<dbReference type="Proteomes" id="UP000287969">
    <property type="component" value="Chromosome"/>
</dbReference>
<organism evidence="2 3">
    <name type="scientific">Acidilutibacter cellobiosedens</name>
    <dbReference type="NCBI Taxonomy" id="2507161"/>
    <lineage>
        <taxon>Bacteria</taxon>
        <taxon>Bacillati</taxon>
        <taxon>Bacillota</taxon>
        <taxon>Tissierellia</taxon>
        <taxon>Tissierellales</taxon>
        <taxon>Acidilutibacteraceae</taxon>
        <taxon>Acidilutibacter</taxon>
    </lineage>
</organism>
<dbReference type="AlphaFoldDB" id="A0A410QGE2"/>
<feature type="transmembrane region" description="Helical" evidence="1">
    <location>
        <begin position="144"/>
        <end position="163"/>
    </location>
</feature>
<dbReference type="EMBL" id="CP035282">
    <property type="protein sequence ID" value="QAT63080.1"/>
    <property type="molecule type" value="Genomic_DNA"/>
</dbReference>
<keyword evidence="1" id="KW-0472">Membrane</keyword>
<keyword evidence="1" id="KW-1133">Transmembrane helix</keyword>
<dbReference type="KEGG" id="spoa:EQM13_16650"/>
<evidence type="ECO:0000313" key="2">
    <source>
        <dbReference type="EMBL" id="QAT63080.1"/>
    </source>
</evidence>
<keyword evidence="3" id="KW-1185">Reference proteome</keyword>
<feature type="transmembrane region" description="Helical" evidence="1">
    <location>
        <begin position="34"/>
        <end position="55"/>
    </location>
</feature>
<gene>
    <name evidence="2" type="ORF">EQM13_16650</name>
</gene>
<keyword evidence="1" id="KW-0812">Transmembrane</keyword>
<feature type="transmembrane region" description="Helical" evidence="1">
    <location>
        <begin position="7"/>
        <end position="28"/>
    </location>
</feature>
<reference evidence="3" key="1">
    <citation type="submission" date="2019-01" db="EMBL/GenBank/DDBJ databases">
        <title>Draft genomes of a novel of Sporanaerobacter strains.</title>
        <authorList>
            <person name="Ma S."/>
        </authorList>
    </citation>
    <scope>NUCLEOTIDE SEQUENCE [LARGE SCALE GENOMIC DNA]</scope>
    <source>
        <strain evidence="3">NJN-17</strain>
    </source>
</reference>